<dbReference type="AlphaFoldDB" id="A0AAW0ZI11"/>
<name>A0AAW0ZI11_9HYME</name>
<evidence type="ECO:0000256" key="1">
    <source>
        <dbReference type="SAM" id="MobiDB-lite"/>
    </source>
</evidence>
<proteinExistence type="predicted"/>
<reference evidence="2 3" key="1">
    <citation type="submission" date="2024-05" db="EMBL/GenBank/DDBJ databases">
        <title>The nuclear and mitochondrial genome assemblies of Tetragonisca angustula (Apidae: Meliponini), a tiny yet remarkable pollinator in the Neotropics.</title>
        <authorList>
            <person name="Ferrari R."/>
            <person name="Ricardo P.C."/>
            <person name="Dias F.C."/>
            <person name="Araujo N.S."/>
            <person name="Soares D.O."/>
            <person name="Zhou Q.-S."/>
            <person name="Zhu C.-D."/>
            <person name="Coutinho L."/>
            <person name="Airas M.C."/>
            <person name="Batista T.M."/>
        </authorList>
    </citation>
    <scope>NUCLEOTIDE SEQUENCE [LARGE SCALE GENOMIC DNA]</scope>
    <source>
        <strain evidence="2">ASF017062</strain>
        <tissue evidence="2">Abdomen</tissue>
    </source>
</reference>
<evidence type="ECO:0000313" key="3">
    <source>
        <dbReference type="Proteomes" id="UP001432146"/>
    </source>
</evidence>
<sequence length="102" mass="11342">MWNMTEKDASKESTLARGGGGGGRPVRWWPHGGGRPLVERTWLERDGIWRRAVGASERRRGWTAEREREAPWTERAEKEEVGAGERQSGGAQGNAAESVGER</sequence>
<evidence type="ECO:0000313" key="2">
    <source>
        <dbReference type="EMBL" id="KAK9296798.1"/>
    </source>
</evidence>
<keyword evidence="3" id="KW-1185">Reference proteome</keyword>
<dbReference type="EMBL" id="JAWNGG020000204">
    <property type="protein sequence ID" value="KAK9296798.1"/>
    <property type="molecule type" value="Genomic_DNA"/>
</dbReference>
<feature type="region of interest" description="Disordered" evidence="1">
    <location>
        <begin position="1"/>
        <end position="36"/>
    </location>
</feature>
<comment type="caution">
    <text evidence="2">The sequence shown here is derived from an EMBL/GenBank/DDBJ whole genome shotgun (WGS) entry which is preliminary data.</text>
</comment>
<dbReference type="Proteomes" id="UP001432146">
    <property type="component" value="Unassembled WGS sequence"/>
</dbReference>
<feature type="region of interest" description="Disordered" evidence="1">
    <location>
        <begin position="54"/>
        <end position="102"/>
    </location>
</feature>
<feature type="compositionally biased region" description="Basic and acidic residues" evidence="1">
    <location>
        <begin position="1"/>
        <end position="11"/>
    </location>
</feature>
<organism evidence="2 3">
    <name type="scientific">Tetragonisca angustula</name>
    <dbReference type="NCBI Taxonomy" id="166442"/>
    <lineage>
        <taxon>Eukaryota</taxon>
        <taxon>Metazoa</taxon>
        <taxon>Ecdysozoa</taxon>
        <taxon>Arthropoda</taxon>
        <taxon>Hexapoda</taxon>
        <taxon>Insecta</taxon>
        <taxon>Pterygota</taxon>
        <taxon>Neoptera</taxon>
        <taxon>Endopterygota</taxon>
        <taxon>Hymenoptera</taxon>
        <taxon>Apocrita</taxon>
        <taxon>Aculeata</taxon>
        <taxon>Apoidea</taxon>
        <taxon>Anthophila</taxon>
        <taxon>Apidae</taxon>
        <taxon>Tetragonisca</taxon>
    </lineage>
</organism>
<protein>
    <submittedName>
        <fullName evidence="2">Uncharacterized protein</fullName>
    </submittedName>
</protein>
<gene>
    <name evidence="2" type="ORF">QLX08_009318</name>
</gene>
<accession>A0AAW0ZI11</accession>
<feature type="compositionally biased region" description="Basic and acidic residues" evidence="1">
    <location>
        <begin position="56"/>
        <end position="83"/>
    </location>
</feature>